<evidence type="ECO:0000313" key="2">
    <source>
        <dbReference type="EMBL" id="KAJ7318535.1"/>
    </source>
</evidence>
<gene>
    <name evidence="2" type="ORF">DFH08DRAFT_971281</name>
</gene>
<proteinExistence type="predicted"/>
<sequence length="116" mass="13394">MPYWVPHRAARRRDGIAAVLTCLRVYDQALQWRRHHPQGLVRQGVHRVEQGCIVAQHQRDGHRRGQVVDMKAVETPLHLLMNHQPRIGSTSSPWSSLNVDEDDGSMSEFRPRKGHH</sequence>
<keyword evidence="3" id="KW-1185">Reference proteome</keyword>
<comment type="caution">
    <text evidence="2">The sequence shown here is derived from an EMBL/GenBank/DDBJ whole genome shotgun (WGS) entry which is preliminary data.</text>
</comment>
<evidence type="ECO:0000256" key="1">
    <source>
        <dbReference type="SAM" id="MobiDB-lite"/>
    </source>
</evidence>
<feature type="compositionally biased region" description="Polar residues" evidence="1">
    <location>
        <begin position="87"/>
        <end position="98"/>
    </location>
</feature>
<reference evidence="2" key="1">
    <citation type="submission" date="2023-03" db="EMBL/GenBank/DDBJ databases">
        <title>Massive genome expansion in bonnet fungi (Mycena s.s.) driven by repeated elements and novel gene families across ecological guilds.</title>
        <authorList>
            <consortium name="Lawrence Berkeley National Laboratory"/>
            <person name="Harder C.B."/>
            <person name="Miyauchi S."/>
            <person name="Viragh M."/>
            <person name="Kuo A."/>
            <person name="Thoen E."/>
            <person name="Andreopoulos B."/>
            <person name="Lu D."/>
            <person name="Skrede I."/>
            <person name="Drula E."/>
            <person name="Henrissat B."/>
            <person name="Morin E."/>
            <person name="Kohler A."/>
            <person name="Barry K."/>
            <person name="LaButti K."/>
            <person name="Morin E."/>
            <person name="Salamov A."/>
            <person name="Lipzen A."/>
            <person name="Mereny Z."/>
            <person name="Hegedus B."/>
            <person name="Baldrian P."/>
            <person name="Stursova M."/>
            <person name="Weitz H."/>
            <person name="Taylor A."/>
            <person name="Grigoriev I.V."/>
            <person name="Nagy L.G."/>
            <person name="Martin F."/>
            <person name="Kauserud H."/>
        </authorList>
    </citation>
    <scope>NUCLEOTIDE SEQUENCE</scope>
    <source>
        <strain evidence="2">CBHHK002</strain>
    </source>
</reference>
<accession>A0AAD7EF73</accession>
<dbReference type="EMBL" id="JARIHO010000057">
    <property type="protein sequence ID" value="KAJ7318535.1"/>
    <property type="molecule type" value="Genomic_DNA"/>
</dbReference>
<dbReference type="AlphaFoldDB" id="A0AAD7EF73"/>
<name>A0AAD7EF73_9AGAR</name>
<organism evidence="2 3">
    <name type="scientific">Mycena albidolilacea</name>
    <dbReference type="NCBI Taxonomy" id="1033008"/>
    <lineage>
        <taxon>Eukaryota</taxon>
        <taxon>Fungi</taxon>
        <taxon>Dikarya</taxon>
        <taxon>Basidiomycota</taxon>
        <taxon>Agaricomycotina</taxon>
        <taxon>Agaricomycetes</taxon>
        <taxon>Agaricomycetidae</taxon>
        <taxon>Agaricales</taxon>
        <taxon>Marasmiineae</taxon>
        <taxon>Mycenaceae</taxon>
        <taxon>Mycena</taxon>
    </lineage>
</organism>
<dbReference type="Proteomes" id="UP001218218">
    <property type="component" value="Unassembled WGS sequence"/>
</dbReference>
<evidence type="ECO:0000313" key="3">
    <source>
        <dbReference type="Proteomes" id="UP001218218"/>
    </source>
</evidence>
<feature type="region of interest" description="Disordered" evidence="1">
    <location>
        <begin position="81"/>
        <end position="116"/>
    </location>
</feature>
<protein>
    <submittedName>
        <fullName evidence="2">Uncharacterized protein</fullName>
    </submittedName>
</protein>